<dbReference type="AlphaFoldDB" id="A0A6V7R6G0"/>
<sequence length="269" mass="31728">MKLTVNVKSEQLGSNQFTYQISAEEKLDKLMQLIILDQEFLTHEAGKLNYGEYPFQEFQSLTIGNLFHGTDRIVVEGSSVQIEILNNKQEKRDTDLLLFDYTQFIKACDIYNDLLKEIEVENGTVFYIQQNREQYLVRKEEHHLEFYHFKRQFDNAFDEEGRTPFFIVEFKSRKALTVSESHFIKKYRYPKSDYLNPIIHLELARISQSVIQEMTLLIHRLFTILGRFVNANVEIDDVEKVPSYIQVDEKETIGFVKYADLASLIQKDN</sequence>
<dbReference type="Proteomes" id="UP000521032">
    <property type="component" value="Unassembled WGS sequence"/>
</dbReference>
<comment type="caution">
    <text evidence="1">The sequence shown here is derived from an EMBL/GenBank/DDBJ whole genome shotgun (WGS) entry which is preliminary data.</text>
</comment>
<name>A0A6V7R6G0_9BACL</name>
<proteinExistence type="predicted"/>
<protein>
    <submittedName>
        <fullName evidence="1">Uncharacterized protein</fullName>
    </submittedName>
</protein>
<gene>
    <name evidence="1" type="ORF">JEOSCH030_00520</name>
</gene>
<evidence type="ECO:0000313" key="2">
    <source>
        <dbReference type="Proteomes" id="UP000521032"/>
    </source>
</evidence>
<reference evidence="1 2" key="1">
    <citation type="submission" date="2020-07" db="EMBL/GenBank/DDBJ databases">
        <authorList>
            <person name="Criscuolo A."/>
        </authorList>
    </citation>
    <scope>NUCLEOTIDE SEQUENCE [LARGE SCALE GENOMIC DNA]</scope>
    <source>
        <strain evidence="2">CIP 111030</strain>
    </source>
</reference>
<dbReference type="RefSeq" id="WP_186085601.1">
    <property type="nucleotide sequence ID" value="NZ_BMDB01000001.1"/>
</dbReference>
<dbReference type="EMBL" id="CAJEWE010000006">
    <property type="protein sequence ID" value="CAD2072980.1"/>
    <property type="molecule type" value="Genomic_DNA"/>
</dbReference>
<evidence type="ECO:0000313" key="1">
    <source>
        <dbReference type="EMBL" id="CAD2072980.1"/>
    </source>
</evidence>
<keyword evidence="2" id="KW-1185">Reference proteome</keyword>
<accession>A0A6V7R6G0</accession>
<organism evidence="1 2">
    <name type="scientific">Phocicoccus schoeneichii</name>
    <dbReference type="NCBI Taxonomy" id="1812261"/>
    <lineage>
        <taxon>Bacteria</taxon>
        <taxon>Bacillati</taxon>
        <taxon>Bacillota</taxon>
        <taxon>Bacilli</taxon>
        <taxon>Bacillales</taxon>
        <taxon>Salinicoccaceae</taxon>
        <taxon>Phocicoccus</taxon>
    </lineage>
</organism>